<proteinExistence type="predicted"/>
<evidence type="ECO:0000256" key="1">
    <source>
        <dbReference type="SAM" id="MobiDB-lite"/>
    </source>
</evidence>
<feature type="region of interest" description="Disordered" evidence="1">
    <location>
        <begin position="117"/>
        <end position="148"/>
    </location>
</feature>
<feature type="chain" id="PRO_5043395851" description="Secreted protein" evidence="2">
    <location>
        <begin position="17"/>
        <end position="148"/>
    </location>
</feature>
<evidence type="ECO:0000313" key="3">
    <source>
        <dbReference type="EMBL" id="KAK5618382.1"/>
    </source>
</evidence>
<feature type="signal peptide" evidence="2">
    <location>
        <begin position="1"/>
        <end position="16"/>
    </location>
</feature>
<organism evidence="3 4">
    <name type="scientific">Crenichthys baileyi</name>
    <name type="common">White River springfish</name>
    <dbReference type="NCBI Taxonomy" id="28760"/>
    <lineage>
        <taxon>Eukaryota</taxon>
        <taxon>Metazoa</taxon>
        <taxon>Chordata</taxon>
        <taxon>Craniata</taxon>
        <taxon>Vertebrata</taxon>
        <taxon>Euteleostomi</taxon>
        <taxon>Actinopterygii</taxon>
        <taxon>Neopterygii</taxon>
        <taxon>Teleostei</taxon>
        <taxon>Neoteleostei</taxon>
        <taxon>Acanthomorphata</taxon>
        <taxon>Ovalentaria</taxon>
        <taxon>Atherinomorphae</taxon>
        <taxon>Cyprinodontiformes</taxon>
        <taxon>Goodeidae</taxon>
        <taxon>Crenichthys</taxon>
    </lineage>
</organism>
<dbReference type="AlphaFoldDB" id="A0AAV9SAY8"/>
<sequence>MMSLWISLLLIGSIICAPSNGGRSDDWWRFPLRFSFGKDSEETSWSGRYPEPYLAGPSRGASPFWGPTYSPENPEVGSDGTDFYQLAGENWSFGSTEDKDEPFFSDINNQDPVFSLDAHSTLSNKQGDHSGPLHPDWITSAQSFQAEK</sequence>
<reference evidence="3 4" key="1">
    <citation type="submission" date="2021-06" db="EMBL/GenBank/DDBJ databases">
        <authorList>
            <person name="Palmer J.M."/>
        </authorList>
    </citation>
    <scope>NUCLEOTIDE SEQUENCE [LARGE SCALE GENOMIC DNA]</scope>
    <source>
        <strain evidence="3 4">MEX-2019</strain>
        <tissue evidence="3">Muscle</tissue>
    </source>
</reference>
<keyword evidence="4" id="KW-1185">Reference proteome</keyword>
<dbReference type="EMBL" id="JAHHUM010000625">
    <property type="protein sequence ID" value="KAK5618382.1"/>
    <property type="molecule type" value="Genomic_DNA"/>
</dbReference>
<accession>A0AAV9SAY8</accession>
<dbReference type="InterPro" id="IPR009803">
    <property type="entry name" value="DUF1373"/>
</dbReference>
<dbReference type="Proteomes" id="UP001311232">
    <property type="component" value="Unassembled WGS sequence"/>
</dbReference>
<gene>
    <name evidence="3" type="ORF">CRENBAI_019212</name>
</gene>
<evidence type="ECO:0000256" key="2">
    <source>
        <dbReference type="SAM" id="SignalP"/>
    </source>
</evidence>
<evidence type="ECO:0000313" key="4">
    <source>
        <dbReference type="Proteomes" id="UP001311232"/>
    </source>
</evidence>
<dbReference type="Pfam" id="PF07117">
    <property type="entry name" value="DUF1373"/>
    <property type="match status" value="1"/>
</dbReference>
<feature type="compositionally biased region" description="Polar residues" evidence="1">
    <location>
        <begin position="139"/>
        <end position="148"/>
    </location>
</feature>
<keyword evidence="2" id="KW-0732">Signal</keyword>
<name>A0AAV9SAY8_9TELE</name>
<protein>
    <recommendedName>
        <fullName evidence="5">Secreted protein</fullName>
    </recommendedName>
</protein>
<evidence type="ECO:0008006" key="5">
    <source>
        <dbReference type="Google" id="ProtNLM"/>
    </source>
</evidence>
<comment type="caution">
    <text evidence="3">The sequence shown here is derived from an EMBL/GenBank/DDBJ whole genome shotgun (WGS) entry which is preliminary data.</text>
</comment>